<proteinExistence type="predicted"/>
<comment type="caution">
    <text evidence="2">The sequence shown here is derived from an EMBL/GenBank/DDBJ whole genome shotgun (WGS) entry which is preliminary data.</text>
</comment>
<evidence type="ECO:0000256" key="1">
    <source>
        <dbReference type="SAM" id="SignalP"/>
    </source>
</evidence>
<feature type="signal peptide" evidence="1">
    <location>
        <begin position="1"/>
        <end position="22"/>
    </location>
</feature>
<keyword evidence="1" id="KW-0732">Signal</keyword>
<dbReference type="OrthoDB" id="6712658at2"/>
<dbReference type="STRING" id="1907941.BKE30_04725"/>
<evidence type="ECO:0000313" key="3">
    <source>
        <dbReference type="Proteomes" id="UP000192132"/>
    </source>
</evidence>
<dbReference type="RefSeq" id="WP_076877491.1">
    <property type="nucleotide sequence ID" value="NZ_MLCN01000010.1"/>
</dbReference>
<keyword evidence="3" id="KW-1185">Reference proteome</keyword>
<protein>
    <recommendedName>
        <fullName evidence="4">Ricin B lectin domain-containing protein</fullName>
    </recommendedName>
</protein>
<dbReference type="EMBL" id="MLCN01000010">
    <property type="protein sequence ID" value="ONG41411.1"/>
    <property type="molecule type" value="Genomic_DNA"/>
</dbReference>
<name>A0A1S8CVR6_9GAMM</name>
<gene>
    <name evidence="2" type="ORF">BKE30_04725</name>
</gene>
<sequence length="148" mass="16761">MIKIQYLGWLWAGLLVSSSLCAQENSVQNTDDLAYDFFTGTLQLVAHTQSGANKSGNRPALQLQLNRCDLGQNQYWLLDNEDHTVQQFIQTYEKQLKLADRSNTSADHKIQATVIGAYQEKEGENYLVVKSIEEVQPDTSCHLMDMFS</sequence>
<dbReference type="Proteomes" id="UP000192132">
    <property type="component" value="Unassembled WGS sequence"/>
</dbReference>
<accession>A0A1S8CVR6</accession>
<evidence type="ECO:0008006" key="4">
    <source>
        <dbReference type="Google" id="ProtNLM"/>
    </source>
</evidence>
<reference evidence="2 3" key="1">
    <citation type="submission" date="2016-10" db="EMBL/GenBank/DDBJ databases">
        <title>Draft Genome sequence of Alkanindiges sp. strain H1.</title>
        <authorList>
            <person name="Subhash Y."/>
            <person name="Lee S."/>
        </authorList>
    </citation>
    <scope>NUCLEOTIDE SEQUENCE [LARGE SCALE GENOMIC DNA]</scope>
    <source>
        <strain evidence="2 3">H1</strain>
    </source>
</reference>
<organism evidence="2 3">
    <name type="scientific">Alkanindiges hydrocarboniclasticus</name>
    <dbReference type="NCBI Taxonomy" id="1907941"/>
    <lineage>
        <taxon>Bacteria</taxon>
        <taxon>Pseudomonadati</taxon>
        <taxon>Pseudomonadota</taxon>
        <taxon>Gammaproteobacteria</taxon>
        <taxon>Moraxellales</taxon>
        <taxon>Moraxellaceae</taxon>
        <taxon>Alkanindiges</taxon>
    </lineage>
</organism>
<feature type="chain" id="PRO_5012933077" description="Ricin B lectin domain-containing protein" evidence="1">
    <location>
        <begin position="23"/>
        <end position="148"/>
    </location>
</feature>
<dbReference type="AlphaFoldDB" id="A0A1S8CVR6"/>
<evidence type="ECO:0000313" key="2">
    <source>
        <dbReference type="EMBL" id="ONG41411.1"/>
    </source>
</evidence>